<proteinExistence type="predicted"/>
<reference evidence="1 2" key="1">
    <citation type="journal article" date="2015" name="Genome Biol. Evol.">
        <title>Comparative Genomics of a Bacterivorous Green Alga Reveals Evolutionary Causalities and Consequences of Phago-Mixotrophic Mode of Nutrition.</title>
        <authorList>
            <person name="Burns J.A."/>
            <person name="Paasch A."/>
            <person name="Narechania A."/>
            <person name="Kim E."/>
        </authorList>
    </citation>
    <scope>NUCLEOTIDE SEQUENCE [LARGE SCALE GENOMIC DNA]</scope>
    <source>
        <strain evidence="1 2">PLY_AMNH</strain>
    </source>
</reference>
<name>A0AAE0G895_9CHLO</name>
<organism evidence="1 2">
    <name type="scientific">Cymbomonas tetramitiformis</name>
    <dbReference type="NCBI Taxonomy" id="36881"/>
    <lineage>
        <taxon>Eukaryota</taxon>
        <taxon>Viridiplantae</taxon>
        <taxon>Chlorophyta</taxon>
        <taxon>Pyramimonadophyceae</taxon>
        <taxon>Pyramimonadales</taxon>
        <taxon>Pyramimonadaceae</taxon>
        <taxon>Cymbomonas</taxon>
    </lineage>
</organism>
<dbReference type="EMBL" id="LGRX02008542">
    <property type="protein sequence ID" value="KAK3273309.1"/>
    <property type="molecule type" value="Genomic_DNA"/>
</dbReference>
<protein>
    <submittedName>
        <fullName evidence="1">Uncharacterized protein</fullName>
    </submittedName>
</protein>
<dbReference type="Proteomes" id="UP001190700">
    <property type="component" value="Unassembled WGS sequence"/>
</dbReference>
<comment type="caution">
    <text evidence="1">The sequence shown here is derived from an EMBL/GenBank/DDBJ whole genome shotgun (WGS) entry which is preliminary data.</text>
</comment>
<evidence type="ECO:0000313" key="2">
    <source>
        <dbReference type="Proteomes" id="UP001190700"/>
    </source>
</evidence>
<evidence type="ECO:0000313" key="1">
    <source>
        <dbReference type="EMBL" id="KAK3273309.1"/>
    </source>
</evidence>
<keyword evidence="2" id="KW-1185">Reference proteome</keyword>
<accession>A0AAE0G895</accession>
<dbReference type="AlphaFoldDB" id="A0AAE0G895"/>
<gene>
    <name evidence="1" type="ORF">CYMTET_18443</name>
</gene>
<sequence length="86" mass="9116">MLARRFVVGIAHQSFSKNAVLCANEIVKMIFSLVMTSRAHSSNLSRHLTSLIRTSSPRMGGGTGICISRGQLDQLPSTNNVGGGTA</sequence>